<keyword evidence="2" id="KW-1185">Reference proteome</keyword>
<dbReference type="InterPro" id="IPR000771">
    <property type="entry name" value="FBA_II"/>
</dbReference>
<proteinExistence type="predicted"/>
<dbReference type="AlphaFoldDB" id="A0A558E0W7"/>
<dbReference type="OrthoDB" id="9803995at2"/>
<dbReference type="CDD" id="cd00947">
    <property type="entry name" value="TBP_aldolase_IIB"/>
    <property type="match status" value="1"/>
</dbReference>
<dbReference type="EMBL" id="VMNH01000009">
    <property type="protein sequence ID" value="TVO75153.1"/>
    <property type="molecule type" value="Genomic_DNA"/>
</dbReference>
<gene>
    <name evidence="1" type="ORF">FHP88_09065</name>
</gene>
<comment type="caution">
    <text evidence="1">The sequence shown here is derived from an EMBL/GenBank/DDBJ whole genome shotgun (WGS) entry which is preliminary data.</text>
</comment>
<accession>A0A558E0W7</accession>
<dbReference type="PANTHER" id="PTHR30304">
    <property type="entry name" value="D-TAGATOSE-1,6-BISPHOSPHATE ALDOLASE"/>
    <property type="match status" value="1"/>
</dbReference>
<dbReference type="NCBIfam" id="TIGR00167">
    <property type="entry name" value="cbbA"/>
    <property type="match status" value="1"/>
</dbReference>
<dbReference type="GO" id="GO:0008270">
    <property type="term" value="F:zinc ion binding"/>
    <property type="evidence" value="ECO:0007669"/>
    <property type="project" value="InterPro"/>
</dbReference>
<dbReference type="InterPro" id="IPR050246">
    <property type="entry name" value="Class_II_FBP_aldolase"/>
</dbReference>
<evidence type="ECO:0000313" key="1">
    <source>
        <dbReference type="EMBL" id="TVO75153.1"/>
    </source>
</evidence>
<organism evidence="1 2">
    <name type="scientific">Sedimenticola selenatireducens</name>
    <dbReference type="NCBI Taxonomy" id="191960"/>
    <lineage>
        <taxon>Bacteria</taxon>
        <taxon>Pseudomonadati</taxon>
        <taxon>Pseudomonadota</taxon>
        <taxon>Gammaproteobacteria</taxon>
        <taxon>Chromatiales</taxon>
        <taxon>Sedimenticolaceae</taxon>
        <taxon>Sedimenticola</taxon>
    </lineage>
</organism>
<dbReference type="PANTHER" id="PTHR30304:SF0">
    <property type="entry name" value="D-TAGATOSE-1,6-BISPHOSPHATE ALDOLASE SUBUNIT GATY-RELATED"/>
    <property type="match status" value="1"/>
</dbReference>
<sequence length="383" mass="42368">MALVKMQDMLHHAYNNKYAVGSFDIVNLDQLQSIMNAAEACRAPVILGLSEPHTDYFDLALLANAVEAASRRSEVPVAIHYDHGSGIEGAVRGINYGCNGVMVDASHRSLEENITITKEVVAMAHTCGIPVEAELGYVPDSGDELVFTTVDEARGFVRLTGVDFLAVSIGTVHGRFSGKPQLDYPRLRHINEALQIPLVLHGSSGLNEDQLRRLIANGIAKVNAFTSITDRAAKLLRKNARAKDEGYLKLFTDVRAEMEEEATRLMRIWGCAGRAAEVFEQCDPWQPAIYEIRFNLPGTDAEEMALITRRGQQALIQIPGVRAIKAGESINSNTAPRYCWQIQLACAEVVEPLKQHPAFINFTRRYLNDDATDRTMAVYKEQA</sequence>
<dbReference type="GO" id="GO:0016832">
    <property type="term" value="F:aldehyde-lyase activity"/>
    <property type="evidence" value="ECO:0007669"/>
    <property type="project" value="InterPro"/>
</dbReference>
<dbReference type="RefSeq" id="WP_144358726.1">
    <property type="nucleotide sequence ID" value="NZ_VMNH01000009.1"/>
</dbReference>
<protein>
    <submittedName>
        <fullName evidence="1">Ketose-bisphosphate aldolase</fullName>
    </submittedName>
</protein>
<dbReference type="InterPro" id="IPR013785">
    <property type="entry name" value="Aldolase_TIM"/>
</dbReference>
<dbReference type="Gene3D" id="3.20.20.70">
    <property type="entry name" value="Aldolase class I"/>
    <property type="match status" value="1"/>
</dbReference>
<reference evidence="1 2" key="1">
    <citation type="submission" date="2019-07" db="EMBL/GenBank/DDBJ databases">
        <title>The pathways for chlorine oxyanion respiration interact through the shared metabolite chlorate.</title>
        <authorList>
            <person name="Barnum T.P."/>
            <person name="Cheng Y."/>
            <person name="Hill K.A."/>
            <person name="Lucas L.N."/>
            <person name="Carlson H.K."/>
            <person name="Coates J.D."/>
        </authorList>
    </citation>
    <scope>NUCLEOTIDE SEQUENCE [LARGE SCALE GENOMIC DNA]</scope>
    <source>
        <strain evidence="1 2">BK-1</strain>
    </source>
</reference>
<name>A0A558E0W7_9GAMM</name>
<dbReference type="SUPFAM" id="SSF51569">
    <property type="entry name" value="Aldolase"/>
    <property type="match status" value="1"/>
</dbReference>
<evidence type="ECO:0000313" key="2">
    <source>
        <dbReference type="Proteomes" id="UP000316649"/>
    </source>
</evidence>
<dbReference type="Proteomes" id="UP000316649">
    <property type="component" value="Unassembled WGS sequence"/>
</dbReference>
<dbReference type="Pfam" id="PF01116">
    <property type="entry name" value="F_bP_aldolase"/>
    <property type="match status" value="1"/>
</dbReference>
<dbReference type="GO" id="GO:0005975">
    <property type="term" value="P:carbohydrate metabolic process"/>
    <property type="evidence" value="ECO:0007669"/>
    <property type="project" value="InterPro"/>
</dbReference>